<proteinExistence type="predicted"/>
<protein>
    <submittedName>
        <fullName evidence="1">Uncharacterized protein</fullName>
    </submittedName>
</protein>
<reference evidence="1" key="1">
    <citation type="journal article" date="2015" name="PLoS Genet.">
        <title>Genome Sequencing of the Perciform Fish Larimichthys crocea Provides Insights into Molecular and Genetic Mechanisms of Stress Adaptation.</title>
        <authorList>
            <person name="Ao J."/>
            <person name="Mu Y."/>
            <person name="Xiang L.X."/>
            <person name="Fan D."/>
            <person name="Feng M."/>
            <person name="Zhang S."/>
            <person name="Shi Q."/>
            <person name="Zhu L.Y."/>
            <person name="Li T."/>
            <person name="Ding Y."/>
            <person name="Nie L."/>
            <person name="Li Q."/>
            <person name="Dong W.R."/>
            <person name="Jiang L."/>
            <person name="Sun B."/>
            <person name="Zhang X."/>
            <person name="Li M."/>
            <person name="Zhang H.Q."/>
            <person name="Xie S."/>
            <person name="Zhu Y."/>
            <person name="Jiang X."/>
            <person name="Wang X."/>
            <person name="Mu P."/>
            <person name="Chen W."/>
            <person name="Yue Z."/>
            <person name="Wang Z."/>
            <person name="Wang J."/>
            <person name="Shao J.Z."/>
            <person name="Chen X."/>
        </authorList>
    </citation>
    <scope>NUCLEOTIDE SEQUENCE [LARGE SCALE GENOMIC DNA]</scope>
    <source>
        <strain evidence="1">SSNF</strain>
        <tissue evidence="1">Blood</tissue>
    </source>
</reference>
<dbReference type="EMBL" id="KQ041323">
    <property type="protein sequence ID" value="KKF28294.1"/>
    <property type="molecule type" value="Genomic_DNA"/>
</dbReference>
<name>A0A0F8ARQ4_LARCR</name>
<gene>
    <name evidence="1" type="ORF">EH28_05724</name>
</gene>
<sequence length="60" mass="6730">MEDLHELSRELVRYVLDLAEDVEAGPADPEHVASKAEELIEVLGVISTRSDQDIDRRVTV</sequence>
<organism evidence="1">
    <name type="scientific">Larimichthys crocea</name>
    <name type="common">Large yellow croaker</name>
    <name type="synonym">Pseudosciaena crocea</name>
    <dbReference type="NCBI Taxonomy" id="215358"/>
    <lineage>
        <taxon>Eukaryota</taxon>
        <taxon>Metazoa</taxon>
        <taxon>Chordata</taxon>
        <taxon>Craniata</taxon>
        <taxon>Vertebrata</taxon>
        <taxon>Euteleostomi</taxon>
        <taxon>Actinopterygii</taxon>
        <taxon>Neopterygii</taxon>
        <taxon>Teleostei</taxon>
        <taxon>Neoteleostei</taxon>
        <taxon>Acanthomorphata</taxon>
        <taxon>Eupercaria</taxon>
        <taxon>Sciaenidae</taxon>
        <taxon>Larimichthys</taxon>
    </lineage>
</organism>
<dbReference type="AlphaFoldDB" id="A0A0F8ARQ4"/>
<evidence type="ECO:0000313" key="1">
    <source>
        <dbReference type="EMBL" id="KKF28294.1"/>
    </source>
</evidence>
<accession>A0A0F8ARQ4</accession>